<protein>
    <recommendedName>
        <fullName evidence="2">VOC domain-containing protein</fullName>
    </recommendedName>
</protein>
<dbReference type="PROSITE" id="PS51819">
    <property type="entry name" value="VOC"/>
    <property type="match status" value="1"/>
</dbReference>
<proteinExistence type="predicted"/>
<dbReference type="Gene3D" id="3.10.180.10">
    <property type="entry name" value="2,3-Dihydroxybiphenyl 1,2-Dioxygenase, domain 1"/>
    <property type="match status" value="1"/>
</dbReference>
<evidence type="ECO:0000256" key="1">
    <source>
        <dbReference type="ARBA" id="ARBA00022723"/>
    </source>
</evidence>
<dbReference type="Pfam" id="PF00903">
    <property type="entry name" value="Glyoxalase"/>
    <property type="match status" value="1"/>
</dbReference>
<dbReference type="SUPFAM" id="SSF54593">
    <property type="entry name" value="Glyoxalase/Bleomycin resistance protein/Dihydroxybiphenyl dioxygenase"/>
    <property type="match status" value="1"/>
</dbReference>
<dbReference type="GO" id="GO:0046872">
    <property type="term" value="F:metal ion binding"/>
    <property type="evidence" value="ECO:0007669"/>
    <property type="project" value="UniProtKB-KW"/>
</dbReference>
<dbReference type="InterPro" id="IPR029068">
    <property type="entry name" value="Glyas_Bleomycin-R_OHBP_Dase"/>
</dbReference>
<evidence type="ECO:0000259" key="2">
    <source>
        <dbReference type="PROSITE" id="PS51819"/>
    </source>
</evidence>
<dbReference type="InterPro" id="IPR037523">
    <property type="entry name" value="VOC_core"/>
</dbReference>
<dbReference type="EMBL" id="UINC01002014">
    <property type="protein sequence ID" value="SUZ91888.1"/>
    <property type="molecule type" value="Genomic_DNA"/>
</dbReference>
<dbReference type="PANTHER" id="PTHR36113">
    <property type="entry name" value="LYASE, PUTATIVE-RELATED-RELATED"/>
    <property type="match status" value="1"/>
</dbReference>
<dbReference type="PANTHER" id="PTHR36113:SF3">
    <property type="entry name" value="SLL5075 PROTEIN"/>
    <property type="match status" value="1"/>
</dbReference>
<feature type="domain" description="VOC" evidence="2">
    <location>
        <begin position="1"/>
        <end position="116"/>
    </location>
</feature>
<name>A0A381RLQ6_9ZZZZ</name>
<keyword evidence="1" id="KW-0479">Metal-binding</keyword>
<dbReference type="InterPro" id="IPR018146">
    <property type="entry name" value="Glyoxalase_1_CS"/>
</dbReference>
<organism evidence="3">
    <name type="scientific">marine metagenome</name>
    <dbReference type="NCBI Taxonomy" id="408172"/>
    <lineage>
        <taxon>unclassified sequences</taxon>
        <taxon>metagenomes</taxon>
        <taxon>ecological metagenomes</taxon>
    </lineage>
</organism>
<dbReference type="GO" id="GO:0004462">
    <property type="term" value="F:lactoylglutathione lyase activity"/>
    <property type="evidence" value="ECO:0007669"/>
    <property type="project" value="InterPro"/>
</dbReference>
<dbReference type="AlphaFoldDB" id="A0A381RLQ6"/>
<dbReference type="CDD" id="cd06587">
    <property type="entry name" value="VOC"/>
    <property type="match status" value="1"/>
</dbReference>
<dbReference type="InterPro" id="IPR051332">
    <property type="entry name" value="Fosfomycin_Res_Enzymes"/>
</dbReference>
<evidence type="ECO:0000313" key="3">
    <source>
        <dbReference type="EMBL" id="SUZ91888.1"/>
    </source>
</evidence>
<dbReference type="PROSITE" id="PS00934">
    <property type="entry name" value="GLYOXALASE_I_1"/>
    <property type="match status" value="1"/>
</dbReference>
<accession>A0A381RLQ6</accession>
<sequence length="122" mass="13678">MHHVALNVSNFEATKAFYVEVLGLTVEWEPDNDNVYLTSGSDNIALHRVAKESASVNQRLDHIGFLIDDKNDVDTWHTYLASADIEIVEPPRAHRDGARSFYCRDPNGVTIQFIYHPPLAGG</sequence>
<reference evidence="3" key="1">
    <citation type="submission" date="2018-05" db="EMBL/GenBank/DDBJ databases">
        <authorList>
            <person name="Lanie J.A."/>
            <person name="Ng W.-L."/>
            <person name="Kazmierczak K.M."/>
            <person name="Andrzejewski T.M."/>
            <person name="Davidsen T.M."/>
            <person name="Wayne K.J."/>
            <person name="Tettelin H."/>
            <person name="Glass J.I."/>
            <person name="Rusch D."/>
            <person name="Podicherti R."/>
            <person name="Tsui H.-C.T."/>
            <person name="Winkler M.E."/>
        </authorList>
    </citation>
    <scope>NUCLEOTIDE SEQUENCE</scope>
</reference>
<gene>
    <name evidence="3" type="ORF">METZ01_LOCUS44742</name>
</gene>
<dbReference type="InterPro" id="IPR004360">
    <property type="entry name" value="Glyas_Fos-R_dOase_dom"/>
</dbReference>